<accession>A4CNR1</accession>
<sequence length="163" mass="18813">MIRSPEFETTLQDTHALALPDAVVRPFVEKDMRRVVVCARFEGKSVRYHAALQKRHGAFYIMFNRKNQKSLGVFPNDYFTVRLEEDQTEFGVDLPPELEEVFRQDTDALEMFRQLTPGACRSVIYWVRGVASPQRRIERSLTVSRRLHQGAKTASDLVKGKPD</sequence>
<protein>
    <recommendedName>
        <fullName evidence="3">DUF1905 domain-containing protein</fullName>
    </recommendedName>
</protein>
<gene>
    <name evidence="1" type="ordered locus">RB2501_00591</name>
</gene>
<dbReference type="KEGG" id="rbi:RB2501_00591"/>
<dbReference type="HOGENOM" id="CLU_131428_1_0_10"/>
<evidence type="ECO:0000313" key="1">
    <source>
        <dbReference type="EMBL" id="EAR14528.1"/>
    </source>
</evidence>
<dbReference type="EMBL" id="CP001712">
    <property type="protein sequence ID" value="EAR14528.1"/>
    <property type="molecule type" value="Genomic_DNA"/>
</dbReference>
<dbReference type="Proteomes" id="UP000009049">
    <property type="component" value="Chromosome"/>
</dbReference>
<dbReference type="Gene3D" id="2.40.30.100">
    <property type="entry name" value="AF2212/PG0164-like"/>
    <property type="match status" value="1"/>
</dbReference>
<keyword evidence="2" id="KW-1185">Reference proteome</keyword>
<name>A4CNR1_ROBBH</name>
<dbReference type="eggNOG" id="COG4430">
    <property type="taxonomic scope" value="Bacteria"/>
</dbReference>
<organism evidence="1 2">
    <name type="scientific">Robiginitalea biformata (strain ATCC BAA-864 / DSM 15991 / KCTC 12146 / HTCC2501)</name>
    <dbReference type="NCBI Taxonomy" id="313596"/>
    <lineage>
        <taxon>Bacteria</taxon>
        <taxon>Pseudomonadati</taxon>
        <taxon>Bacteroidota</taxon>
        <taxon>Flavobacteriia</taxon>
        <taxon>Flavobacteriales</taxon>
        <taxon>Flavobacteriaceae</taxon>
        <taxon>Robiginitalea</taxon>
    </lineage>
</organism>
<evidence type="ECO:0000313" key="2">
    <source>
        <dbReference type="Proteomes" id="UP000009049"/>
    </source>
</evidence>
<dbReference type="RefSeq" id="WP_015755316.1">
    <property type="nucleotide sequence ID" value="NC_013222.1"/>
</dbReference>
<dbReference type="AlphaFoldDB" id="A4CNR1"/>
<reference evidence="1 2" key="1">
    <citation type="journal article" date="2009" name="J. Bacteriol.">
        <title>Complete genome sequence of Robiginitalea biformata HTCC2501.</title>
        <authorList>
            <person name="Oh H.M."/>
            <person name="Giovannoni S.J."/>
            <person name="Lee K."/>
            <person name="Ferriera S."/>
            <person name="Johnson J."/>
            <person name="Cho J.C."/>
        </authorList>
    </citation>
    <scope>NUCLEOTIDE SEQUENCE [LARGE SCALE GENOMIC DNA]</scope>
    <source>
        <strain evidence="2">ATCC BAA-864 / HTCC2501 / KCTC 12146</strain>
    </source>
</reference>
<dbReference type="STRING" id="313596.RB2501_00591"/>
<dbReference type="InterPro" id="IPR037079">
    <property type="entry name" value="AF2212/PG0164-like_sf"/>
</dbReference>
<proteinExistence type="predicted"/>
<dbReference type="Pfam" id="PF13376">
    <property type="entry name" value="OmdA"/>
    <property type="match status" value="1"/>
</dbReference>
<evidence type="ECO:0008006" key="3">
    <source>
        <dbReference type="Google" id="ProtNLM"/>
    </source>
</evidence>
<dbReference type="OrthoDB" id="959664at2"/>